<protein>
    <recommendedName>
        <fullName evidence="4">Lipoprotein</fullName>
    </recommendedName>
</protein>
<comment type="caution">
    <text evidence="2">The sequence shown here is derived from an EMBL/GenBank/DDBJ whole genome shotgun (WGS) entry which is preliminary data.</text>
</comment>
<name>A0A502CJH0_9GAMM</name>
<gene>
    <name evidence="2" type="ORF">EAH88_03695</name>
</gene>
<evidence type="ECO:0000256" key="1">
    <source>
        <dbReference type="SAM" id="SignalP"/>
    </source>
</evidence>
<keyword evidence="1" id="KW-0732">Signal</keyword>
<dbReference type="PROSITE" id="PS51257">
    <property type="entry name" value="PROKAR_LIPOPROTEIN"/>
    <property type="match status" value="1"/>
</dbReference>
<keyword evidence="3" id="KW-1185">Reference proteome</keyword>
<organism evidence="2 3">
    <name type="scientific">Rhodanobacter glycinis</name>
    <dbReference type="NCBI Taxonomy" id="582702"/>
    <lineage>
        <taxon>Bacteria</taxon>
        <taxon>Pseudomonadati</taxon>
        <taxon>Pseudomonadota</taxon>
        <taxon>Gammaproteobacteria</taxon>
        <taxon>Lysobacterales</taxon>
        <taxon>Rhodanobacteraceae</taxon>
        <taxon>Rhodanobacter</taxon>
    </lineage>
</organism>
<feature type="chain" id="PRO_5021310870" description="Lipoprotein" evidence="1">
    <location>
        <begin position="28"/>
        <end position="245"/>
    </location>
</feature>
<feature type="signal peptide" evidence="1">
    <location>
        <begin position="1"/>
        <end position="27"/>
    </location>
</feature>
<sequence>MNPSVRLPSAIALLGAALMLAACSPQGGAPAPDAAQQQAQRRNADAARNLDTYRQLLRIHNDEMAVSMGKDIVTRFPDSDAAKEVQKTLPGIEQRYAEASEKYRLASLWLYQLSPMAGGTQSTATIRSSQPSGNDRVQLVLRRHTSWGQSVFLYGSKPGFVCRGNCVIASTVDGKSVRIMAFAPSTGEPALMIRDDKAFLTMLQKAKKITMDVTLADGEKKQTLIYEVGGFDPAKWVSVGKPKKK</sequence>
<evidence type="ECO:0000313" key="2">
    <source>
        <dbReference type="EMBL" id="TPG11926.1"/>
    </source>
</evidence>
<evidence type="ECO:0008006" key="4">
    <source>
        <dbReference type="Google" id="ProtNLM"/>
    </source>
</evidence>
<evidence type="ECO:0000313" key="3">
    <source>
        <dbReference type="Proteomes" id="UP000319486"/>
    </source>
</evidence>
<dbReference type="Proteomes" id="UP000319486">
    <property type="component" value="Unassembled WGS sequence"/>
</dbReference>
<accession>A0A502CJH0</accession>
<reference evidence="2 3" key="1">
    <citation type="journal article" date="2019" name="Environ. Microbiol.">
        <title>Species interactions and distinct microbial communities in high Arctic permafrost affected cryosols are associated with the CH4 and CO2 gas fluxes.</title>
        <authorList>
            <person name="Altshuler I."/>
            <person name="Hamel J."/>
            <person name="Turney S."/>
            <person name="Magnuson E."/>
            <person name="Levesque R."/>
            <person name="Greer C."/>
            <person name="Whyte L.G."/>
        </authorList>
    </citation>
    <scope>NUCLEOTIDE SEQUENCE [LARGE SCALE GENOMIC DNA]</scope>
    <source>
        <strain evidence="2 3">S13Y</strain>
    </source>
</reference>
<dbReference type="EMBL" id="RCZO01000001">
    <property type="protein sequence ID" value="TPG11926.1"/>
    <property type="molecule type" value="Genomic_DNA"/>
</dbReference>
<dbReference type="AlphaFoldDB" id="A0A502CJH0"/>
<proteinExistence type="predicted"/>